<dbReference type="STRING" id="930992.A0A0C9Z2A0"/>
<accession>A0A0C9Z2A0</accession>
<reference evidence="3 4" key="1">
    <citation type="submission" date="2014-04" db="EMBL/GenBank/DDBJ databases">
        <authorList>
            <consortium name="DOE Joint Genome Institute"/>
            <person name="Kuo A."/>
            <person name="Ruytinx J."/>
            <person name="Rineau F."/>
            <person name="Colpaert J."/>
            <person name="Kohler A."/>
            <person name="Nagy L.G."/>
            <person name="Floudas D."/>
            <person name="Copeland A."/>
            <person name="Barry K.W."/>
            <person name="Cichocki N."/>
            <person name="Veneault-Fourrey C."/>
            <person name="LaButti K."/>
            <person name="Lindquist E.A."/>
            <person name="Lipzen A."/>
            <person name="Lundell T."/>
            <person name="Morin E."/>
            <person name="Murat C."/>
            <person name="Sun H."/>
            <person name="Tunlid A."/>
            <person name="Henrissat B."/>
            <person name="Grigoriev I.V."/>
            <person name="Hibbett D.S."/>
            <person name="Martin F."/>
            <person name="Nordberg H.P."/>
            <person name="Cantor M.N."/>
            <person name="Hua S.X."/>
        </authorList>
    </citation>
    <scope>NUCLEOTIDE SEQUENCE [LARGE SCALE GENOMIC DNA]</scope>
    <source>
        <strain evidence="3 4">UH-Slu-Lm8-n1</strain>
    </source>
</reference>
<proteinExistence type="predicted"/>
<feature type="region of interest" description="Disordered" evidence="1">
    <location>
        <begin position="1"/>
        <end position="45"/>
    </location>
</feature>
<organism evidence="3 4">
    <name type="scientific">Suillus luteus UH-Slu-Lm8-n1</name>
    <dbReference type="NCBI Taxonomy" id="930992"/>
    <lineage>
        <taxon>Eukaryota</taxon>
        <taxon>Fungi</taxon>
        <taxon>Dikarya</taxon>
        <taxon>Basidiomycota</taxon>
        <taxon>Agaricomycotina</taxon>
        <taxon>Agaricomycetes</taxon>
        <taxon>Agaricomycetidae</taxon>
        <taxon>Boletales</taxon>
        <taxon>Suillineae</taxon>
        <taxon>Suillaceae</taxon>
        <taxon>Suillus</taxon>
    </lineage>
</organism>
<dbReference type="Pfam" id="PF20149">
    <property type="entry name" value="DUF6532"/>
    <property type="match status" value="1"/>
</dbReference>
<name>A0A0C9Z2A0_9AGAM</name>
<evidence type="ECO:0000256" key="1">
    <source>
        <dbReference type="SAM" id="MobiDB-lite"/>
    </source>
</evidence>
<dbReference type="OrthoDB" id="3148220at2759"/>
<sequence length="278" mass="31800">MSPPSDGETQGKRRRTASDSDNDDDNDGQVRKAVKIHESRGRPKAADYEPSVRTIFSIAWALYRGRLCTEGAMPDRMQEVTWAKLAWNEACKRLHSRVAYDAEIIKMITSRGSHFRGEVKSKVRPYIADEYGFETSTRQSVIDHNIMLARELKKDFSFVYKVSYHITRSPDGNKGLYSAKIIQKVVNTMWFRDKKDEGVLYPEFYKPFPEVGLALLLTAIESGIDEWSTGSQSNKMFTVDEYQSVLNEHLNNLADFDEHTKAQGLLPKLLSRLHDNGR</sequence>
<dbReference type="InterPro" id="IPR045341">
    <property type="entry name" value="DUF6532"/>
</dbReference>
<feature type="domain" description="DUF6532" evidence="2">
    <location>
        <begin position="59"/>
        <end position="256"/>
    </location>
</feature>
<protein>
    <submittedName>
        <fullName evidence="3">Unplaced genomic scaffold CY34scaffold_1723, whole genome shotgun sequence</fullName>
    </submittedName>
</protein>
<evidence type="ECO:0000313" key="4">
    <source>
        <dbReference type="Proteomes" id="UP000054485"/>
    </source>
</evidence>
<evidence type="ECO:0000259" key="2">
    <source>
        <dbReference type="Pfam" id="PF20149"/>
    </source>
</evidence>
<dbReference type="Proteomes" id="UP000054485">
    <property type="component" value="Unassembled WGS sequence"/>
</dbReference>
<dbReference type="EMBL" id="KN836854">
    <property type="protein sequence ID" value="KIK31580.1"/>
    <property type="molecule type" value="Genomic_DNA"/>
</dbReference>
<dbReference type="InParanoid" id="A0A0C9Z2A0"/>
<dbReference type="AlphaFoldDB" id="A0A0C9Z2A0"/>
<evidence type="ECO:0000313" key="3">
    <source>
        <dbReference type="EMBL" id="KIK31580.1"/>
    </source>
</evidence>
<keyword evidence="4" id="KW-1185">Reference proteome</keyword>
<reference evidence="4" key="2">
    <citation type="submission" date="2015-01" db="EMBL/GenBank/DDBJ databases">
        <title>Evolutionary Origins and Diversification of the Mycorrhizal Mutualists.</title>
        <authorList>
            <consortium name="DOE Joint Genome Institute"/>
            <consortium name="Mycorrhizal Genomics Consortium"/>
            <person name="Kohler A."/>
            <person name="Kuo A."/>
            <person name="Nagy L.G."/>
            <person name="Floudas D."/>
            <person name="Copeland A."/>
            <person name="Barry K.W."/>
            <person name="Cichocki N."/>
            <person name="Veneault-Fourrey C."/>
            <person name="LaButti K."/>
            <person name="Lindquist E.A."/>
            <person name="Lipzen A."/>
            <person name="Lundell T."/>
            <person name="Morin E."/>
            <person name="Murat C."/>
            <person name="Riley R."/>
            <person name="Ohm R."/>
            <person name="Sun H."/>
            <person name="Tunlid A."/>
            <person name="Henrissat B."/>
            <person name="Grigoriev I.V."/>
            <person name="Hibbett D.S."/>
            <person name="Martin F."/>
        </authorList>
    </citation>
    <scope>NUCLEOTIDE SEQUENCE [LARGE SCALE GENOMIC DNA]</scope>
    <source>
        <strain evidence="4">UH-Slu-Lm8-n1</strain>
    </source>
</reference>
<feature type="compositionally biased region" description="Basic and acidic residues" evidence="1">
    <location>
        <begin position="35"/>
        <end position="45"/>
    </location>
</feature>
<dbReference type="HOGENOM" id="CLU_038181_0_1_1"/>
<gene>
    <name evidence="3" type="ORF">CY34DRAFT_103091</name>
</gene>